<feature type="transmembrane region" description="Helical" evidence="2">
    <location>
        <begin position="92"/>
        <end position="110"/>
    </location>
</feature>
<dbReference type="RefSeq" id="WP_227623955.1">
    <property type="nucleotide sequence ID" value="NZ_JBBNIB010000139.1"/>
</dbReference>
<feature type="region of interest" description="Disordered" evidence="1">
    <location>
        <begin position="130"/>
        <end position="182"/>
    </location>
</feature>
<evidence type="ECO:0000313" key="3">
    <source>
        <dbReference type="EMBL" id="MEQ2688637.1"/>
    </source>
</evidence>
<name>A0ABV1IP75_9FIRM</name>
<dbReference type="EMBL" id="JBBNIB010000139">
    <property type="protein sequence ID" value="MEQ2688637.1"/>
    <property type="molecule type" value="Genomic_DNA"/>
</dbReference>
<keyword evidence="2" id="KW-0472">Membrane</keyword>
<comment type="caution">
    <text evidence="3">The sequence shown here is derived from an EMBL/GenBank/DDBJ whole genome shotgun (WGS) entry which is preliminary data.</text>
</comment>
<evidence type="ECO:0000256" key="2">
    <source>
        <dbReference type="SAM" id="Phobius"/>
    </source>
</evidence>
<sequence>MEILGVLLAFVGFALGIYEIINTLRGKENKRVLCGIAIAYLGYGVCYSVSQKDLRHLGVAFLFGLIFYAIKVLCGFLRMVAKHEKRSFRKNLIVLAVLLVGFIAGMMLPYDKAEEAKRAAESNARMIERAASSAQSANSRTDSEAATGGEAELQHSTEEITAESGEIEKNSSTTASSTDDSKEIKSFLKRNKEATETFAKNLKAALPLAGLDYTLDDVNWLEQTDDWAAGSRYNAQINGKIYIQVATINDEIYSIKNTKNGATDDFLYKNEDLKPDAGDVPDGSILLTDGELGDYGKEATTKSGYKYIRYTVPTGNYTVENKAKQSSIFVVSDSNSDDVSASLQLSSNGEKARLTIKDGYHIELSMYAQILLMPEQ</sequence>
<proteinExistence type="predicted"/>
<keyword evidence="2" id="KW-1133">Transmembrane helix</keyword>
<accession>A0ABV1IP75</accession>
<gene>
    <name evidence="3" type="ORF">AAAU72_10725</name>
</gene>
<feature type="transmembrane region" description="Helical" evidence="2">
    <location>
        <begin position="56"/>
        <end position="80"/>
    </location>
</feature>
<dbReference type="Proteomes" id="UP001439984">
    <property type="component" value="Unassembled WGS sequence"/>
</dbReference>
<keyword evidence="4" id="KW-1185">Reference proteome</keyword>
<organism evidence="3 4">
    <name type="scientific">Faecalibacterium longum</name>
    <dbReference type="NCBI Taxonomy" id="1851428"/>
    <lineage>
        <taxon>Bacteria</taxon>
        <taxon>Bacillati</taxon>
        <taxon>Bacillota</taxon>
        <taxon>Clostridia</taxon>
        <taxon>Eubacteriales</taxon>
        <taxon>Oscillospiraceae</taxon>
        <taxon>Faecalibacterium</taxon>
    </lineage>
</organism>
<feature type="transmembrane region" description="Helical" evidence="2">
    <location>
        <begin position="32"/>
        <end position="50"/>
    </location>
</feature>
<evidence type="ECO:0000256" key="1">
    <source>
        <dbReference type="SAM" id="MobiDB-lite"/>
    </source>
</evidence>
<evidence type="ECO:0000313" key="4">
    <source>
        <dbReference type="Proteomes" id="UP001439984"/>
    </source>
</evidence>
<reference evidence="3 4" key="1">
    <citation type="submission" date="2024-04" db="EMBL/GenBank/DDBJ databases">
        <title>Human intestinal bacterial collection.</title>
        <authorList>
            <person name="Pauvert C."/>
            <person name="Hitch T.C.A."/>
            <person name="Clavel T."/>
        </authorList>
    </citation>
    <scope>NUCLEOTIDE SEQUENCE [LARGE SCALE GENOMIC DNA]</scope>
    <source>
        <strain evidence="3 4">CLA-AA-H236</strain>
    </source>
</reference>
<feature type="compositionally biased region" description="Low complexity" evidence="1">
    <location>
        <begin position="130"/>
        <end position="139"/>
    </location>
</feature>
<keyword evidence="2" id="KW-0812">Transmembrane</keyword>
<protein>
    <submittedName>
        <fullName evidence="3">Uncharacterized protein</fullName>
    </submittedName>
</protein>
<feature type="transmembrane region" description="Helical" evidence="2">
    <location>
        <begin position="6"/>
        <end position="25"/>
    </location>
</feature>